<dbReference type="AlphaFoldDB" id="A0AAD4RYF0"/>
<gene>
    <name evidence="13" type="ORF">MKW98_013622</name>
</gene>
<dbReference type="PANTHER" id="PTHR46913:SF21">
    <property type="entry name" value="RING-TYPE E3 UBIQUITIN TRANSFERASE"/>
    <property type="match status" value="1"/>
</dbReference>
<dbReference type="EC" id="2.3.2.27" evidence="3"/>
<keyword evidence="8" id="KW-0862">Zinc</keyword>
<dbReference type="GO" id="GO:0016567">
    <property type="term" value="P:protein ubiquitination"/>
    <property type="evidence" value="ECO:0007669"/>
    <property type="project" value="InterPro"/>
</dbReference>
<evidence type="ECO:0000256" key="3">
    <source>
        <dbReference type="ARBA" id="ARBA00012483"/>
    </source>
</evidence>
<dbReference type="FunFam" id="3.30.40.10:FF:000591">
    <property type="entry name" value="RING-H2 finger protein ATL65"/>
    <property type="match status" value="1"/>
</dbReference>
<keyword evidence="4" id="KW-0808">Transferase</keyword>
<dbReference type="InterPro" id="IPR001841">
    <property type="entry name" value="Znf_RING"/>
</dbReference>
<comment type="caution">
    <text evidence="13">The sequence shown here is derived from an EMBL/GenBank/DDBJ whole genome shotgun (WGS) entry which is preliminary data.</text>
</comment>
<evidence type="ECO:0000256" key="4">
    <source>
        <dbReference type="ARBA" id="ARBA00022679"/>
    </source>
</evidence>
<keyword evidence="11" id="KW-0472">Membrane</keyword>
<evidence type="ECO:0000256" key="2">
    <source>
        <dbReference type="ARBA" id="ARBA00004906"/>
    </source>
</evidence>
<feature type="transmembrane region" description="Helical" evidence="11">
    <location>
        <begin position="40"/>
        <end position="59"/>
    </location>
</feature>
<keyword evidence="6 9" id="KW-0863">Zinc-finger</keyword>
<reference evidence="13" key="1">
    <citation type="submission" date="2022-04" db="EMBL/GenBank/DDBJ databases">
        <title>A functionally conserved STORR gene fusion in Papaver species that diverged 16.8 million years ago.</title>
        <authorList>
            <person name="Catania T."/>
        </authorList>
    </citation>
    <scope>NUCLEOTIDE SEQUENCE</scope>
    <source>
        <strain evidence="13">S-188037</strain>
    </source>
</reference>
<dbReference type="Gene3D" id="3.30.40.10">
    <property type="entry name" value="Zinc/RING finger domain, C3HC4 (zinc finger)"/>
    <property type="match status" value="1"/>
</dbReference>
<comment type="pathway">
    <text evidence="2">Protein modification; protein ubiquitination.</text>
</comment>
<keyword evidence="14" id="KW-1185">Reference proteome</keyword>
<evidence type="ECO:0000256" key="8">
    <source>
        <dbReference type="ARBA" id="ARBA00022833"/>
    </source>
</evidence>
<evidence type="ECO:0000256" key="9">
    <source>
        <dbReference type="PROSITE-ProRule" id="PRU00175"/>
    </source>
</evidence>
<evidence type="ECO:0000313" key="14">
    <source>
        <dbReference type="Proteomes" id="UP001202328"/>
    </source>
</evidence>
<evidence type="ECO:0000256" key="6">
    <source>
        <dbReference type="ARBA" id="ARBA00022771"/>
    </source>
</evidence>
<name>A0AAD4RYF0_9MAGN</name>
<feature type="region of interest" description="Disordered" evidence="10">
    <location>
        <begin position="385"/>
        <end position="413"/>
    </location>
</feature>
<dbReference type="Pfam" id="PF13639">
    <property type="entry name" value="zf-RING_2"/>
    <property type="match status" value="1"/>
</dbReference>
<comment type="catalytic activity">
    <reaction evidence="1">
        <text>S-ubiquitinyl-[E2 ubiquitin-conjugating enzyme]-L-cysteine + [acceptor protein]-L-lysine = [E2 ubiquitin-conjugating enzyme]-L-cysteine + N(6)-ubiquitinyl-[acceptor protein]-L-lysine.</text>
        <dbReference type="EC" id="2.3.2.27"/>
    </reaction>
</comment>
<evidence type="ECO:0000256" key="10">
    <source>
        <dbReference type="SAM" id="MobiDB-lite"/>
    </source>
</evidence>
<protein>
    <recommendedName>
        <fullName evidence="3">RING-type E3 ubiquitin transferase</fullName>
        <ecNumber evidence="3">2.3.2.27</ecNumber>
    </recommendedName>
</protein>
<accession>A0AAD4RYF0</accession>
<feature type="domain" description="RING-type" evidence="12">
    <location>
        <begin position="142"/>
        <end position="184"/>
    </location>
</feature>
<organism evidence="13 14">
    <name type="scientific">Papaver atlanticum</name>
    <dbReference type="NCBI Taxonomy" id="357466"/>
    <lineage>
        <taxon>Eukaryota</taxon>
        <taxon>Viridiplantae</taxon>
        <taxon>Streptophyta</taxon>
        <taxon>Embryophyta</taxon>
        <taxon>Tracheophyta</taxon>
        <taxon>Spermatophyta</taxon>
        <taxon>Magnoliopsida</taxon>
        <taxon>Ranunculales</taxon>
        <taxon>Papaveraceae</taxon>
        <taxon>Papaveroideae</taxon>
        <taxon>Papaver</taxon>
    </lineage>
</organism>
<dbReference type="InterPro" id="IPR013083">
    <property type="entry name" value="Znf_RING/FYVE/PHD"/>
</dbReference>
<dbReference type="Proteomes" id="UP001202328">
    <property type="component" value="Unassembled WGS sequence"/>
</dbReference>
<dbReference type="SMART" id="SM00184">
    <property type="entry name" value="RING"/>
    <property type="match status" value="1"/>
</dbReference>
<keyword evidence="11" id="KW-0812">Transmembrane</keyword>
<dbReference type="PANTHER" id="PTHR46913">
    <property type="entry name" value="RING-H2 FINGER PROTEIN ATL16"/>
    <property type="match status" value="1"/>
</dbReference>
<keyword evidence="7" id="KW-0833">Ubl conjugation pathway</keyword>
<evidence type="ECO:0000259" key="12">
    <source>
        <dbReference type="PROSITE" id="PS50089"/>
    </source>
</evidence>
<evidence type="ECO:0000256" key="7">
    <source>
        <dbReference type="ARBA" id="ARBA00022786"/>
    </source>
</evidence>
<evidence type="ECO:0000256" key="11">
    <source>
        <dbReference type="SAM" id="Phobius"/>
    </source>
</evidence>
<sequence>MTVPVKPPPANDEFKWRPTPAMLFNQSPSSRIPVDFSPPLIAMVVIVITAFVIVAYFRLISRHLLPPIIHLLRKWRIRWRLYRHRRRSYNPSTGEDIESSFSPPSDSAFHYLSSYGLDDSLIKTIPLSIYSAKTKTKSVLDCAVCLLEFEENDYIRTLPICSHSFHVDCIDIWLRSHANCPLCRGGIFLPQQLNSSSPFIPLMASRIRPRIEDIDILESILSESRNYENSNSSVCEIRNDSFDHHCHRDSATSPGRIINEIDFNSNNNNNRNFLLKRSYSFGFERNLLPSSDNRLLSETATTSSPWRRSFWSKRTTSPFSCTTVSSKSRVFSLRYYRGGIKSPFFRRSRGSSSFFPLSESNFRYGGGGGGYSSRRSKSMTSPFFMRSSAAQPSSRLRCGDPEALLSPERLSRR</sequence>
<evidence type="ECO:0000256" key="1">
    <source>
        <dbReference type="ARBA" id="ARBA00000900"/>
    </source>
</evidence>
<dbReference type="PROSITE" id="PS50089">
    <property type="entry name" value="ZF_RING_2"/>
    <property type="match status" value="1"/>
</dbReference>
<proteinExistence type="predicted"/>
<dbReference type="GO" id="GO:0008270">
    <property type="term" value="F:zinc ion binding"/>
    <property type="evidence" value="ECO:0007669"/>
    <property type="project" value="UniProtKB-KW"/>
</dbReference>
<dbReference type="SUPFAM" id="SSF57850">
    <property type="entry name" value="RING/U-box"/>
    <property type="match status" value="1"/>
</dbReference>
<dbReference type="InterPro" id="IPR044600">
    <property type="entry name" value="ATL1/ATL16-like"/>
</dbReference>
<dbReference type="CDD" id="cd16461">
    <property type="entry name" value="RING-H2_EL5-like"/>
    <property type="match status" value="1"/>
</dbReference>
<keyword evidence="5" id="KW-0479">Metal-binding</keyword>
<evidence type="ECO:0000256" key="5">
    <source>
        <dbReference type="ARBA" id="ARBA00022723"/>
    </source>
</evidence>
<dbReference type="GO" id="GO:0061630">
    <property type="term" value="F:ubiquitin protein ligase activity"/>
    <property type="evidence" value="ECO:0007669"/>
    <property type="project" value="UniProtKB-EC"/>
</dbReference>
<dbReference type="EMBL" id="JAJJMB010016912">
    <property type="protein sequence ID" value="KAI3843686.1"/>
    <property type="molecule type" value="Genomic_DNA"/>
</dbReference>
<evidence type="ECO:0000313" key="13">
    <source>
        <dbReference type="EMBL" id="KAI3843686.1"/>
    </source>
</evidence>
<keyword evidence="11" id="KW-1133">Transmembrane helix</keyword>